<organism evidence="9 10">
    <name type="scientific">Tessaracoccus lacteus</name>
    <dbReference type="NCBI Taxonomy" id="3041766"/>
    <lineage>
        <taxon>Bacteria</taxon>
        <taxon>Bacillati</taxon>
        <taxon>Actinomycetota</taxon>
        <taxon>Actinomycetes</taxon>
        <taxon>Propionibacteriales</taxon>
        <taxon>Propionibacteriaceae</taxon>
        <taxon>Tessaracoccus</taxon>
    </lineage>
</organism>
<proteinExistence type="inferred from homology"/>
<feature type="transmembrane region" description="Helical" evidence="7">
    <location>
        <begin position="92"/>
        <end position="115"/>
    </location>
</feature>
<feature type="transmembrane region" description="Helical" evidence="7">
    <location>
        <begin position="255"/>
        <end position="277"/>
    </location>
</feature>
<keyword evidence="6 7" id="KW-0472">Membrane</keyword>
<keyword evidence="5 7" id="KW-1133">Transmembrane helix</keyword>
<comment type="similarity">
    <text evidence="7">Belongs to the binding-protein-dependent transport system permease family.</text>
</comment>
<evidence type="ECO:0000313" key="10">
    <source>
        <dbReference type="Proteomes" id="UP001244136"/>
    </source>
</evidence>
<keyword evidence="10" id="KW-1185">Reference proteome</keyword>
<evidence type="ECO:0000256" key="7">
    <source>
        <dbReference type="RuleBase" id="RU363032"/>
    </source>
</evidence>
<dbReference type="PANTHER" id="PTHR43386">
    <property type="entry name" value="OLIGOPEPTIDE TRANSPORT SYSTEM PERMEASE PROTEIN APPC"/>
    <property type="match status" value="1"/>
</dbReference>
<accession>A0ABY8Q0P8</accession>
<feature type="domain" description="ABC transmembrane type-1" evidence="8">
    <location>
        <begin position="88"/>
        <end position="277"/>
    </location>
</feature>
<dbReference type="PROSITE" id="PS50928">
    <property type="entry name" value="ABC_TM1"/>
    <property type="match status" value="1"/>
</dbReference>
<evidence type="ECO:0000256" key="4">
    <source>
        <dbReference type="ARBA" id="ARBA00022692"/>
    </source>
</evidence>
<keyword evidence="2 7" id="KW-0813">Transport</keyword>
<evidence type="ECO:0000256" key="1">
    <source>
        <dbReference type="ARBA" id="ARBA00004651"/>
    </source>
</evidence>
<dbReference type="Gene3D" id="1.10.3720.10">
    <property type="entry name" value="MetI-like"/>
    <property type="match status" value="1"/>
</dbReference>
<evidence type="ECO:0000256" key="2">
    <source>
        <dbReference type="ARBA" id="ARBA00022448"/>
    </source>
</evidence>
<evidence type="ECO:0000259" key="8">
    <source>
        <dbReference type="PROSITE" id="PS50928"/>
    </source>
</evidence>
<feature type="transmembrane region" description="Helical" evidence="7">
    <location>
        <begin position="201"/>
        <end position="222"/>
    </location>
</feature>
<evidence type="ECO:0000256" key="6">
    <source>
        <dbReference type="ARBA" id="ARBA00023136"/>
    </source>
</evidence>
<gene>
    <name evidence="9" type="ORF">QH948_05160</name>
</gene>
<dbReference type="EMBL" id="CP123967">
    <property type="protein sequence ID" value="WGT48146.1"/>
    <property type="molecule type" value="Genomic_DNA"/>
</dbReference>
<dbReference type="SUPFAM" id="SSF161098">
    <property type="entry name" value="MetI-like"/>
    <property type="match status" value="1"/>
</dbReference>
<keyword evidence="3" id="KW-1003">Cell membrane</keyword>
<reference evidence="9 10" key="1">
    <citation type="journal article" date="2008" name="Int. J. Syst. Evol. Microbiol.">
        <title>Tessaracoccus flavescens sp. nov., isolated from marine sediment.</title>
        <authorList>
            <person name="Lee D.W."/>
            <person name="Lee S.D."/>
        </authorList>
    </citation>
    <scope>NUCLEOTIDE SEQUENCE [LARGE SCALE GENOMIC DNA]</scope>
    <source>
        <strain evidence="9 10">T21</strain>
    </source>
</reference>
<protein>
    <submittedName>
        <fullName evidence="9">ABC transporter permease</fullName>
    </submittedName>
</protein>
<dbReference type="Pfam" id="PF00528">
    <property type="entry name" value="BPD_transp_1"/>
    <property type="match status" value="1"/>
</dbReference>
<evidence type="ECO:0000256" key="5">
    <source>
        <dbReference type="ARBA" id="ARBA00022989"/>
    </source>
</evidence>
<dbReference type="InterPro" id="IPR050366">
    <property type="entry name" value="BP-dependent_transpt_permease"/>
</dbReference>
<dbReference type="InterPro" id="IPR035906">
    <property type="entry name" value="MetI-like_sf"/>
</dbReference>
<dbReference type="Proteomes" id="UP001244136">
    <property type="component" value="Chromosome"/>
</dbReference>
<dbReference type="PANTHER" id="PTHR43386:SF25">
    <property type="entry name" value="PEPTIDE ABC TRANSPORTER PERMEASE PROTEIN"/>
    <property type="match status" value="1"/>
</dbReference>
<dbReference type="CDD" id="cd06261">
    <property type="entry name" value="TM_PBP2"/>
    <property type="match status" value="1"/>
</dbReference>
<name>A0ABY8Q0P8_9ACTN</name>
<evidence type="ECO:0000313" key="9">
    <source>
        <dbReference type="EMBL" id="WGT48146.1"/>
    </source>
</evidence>
<sequence length="289" mass="30097">MTSQTISVSGPFTLRRVGSLGLRTRWDAVLAAAVLALTFVAVVAPGLLTSGDPLAADPLAAHQPPSLAHPAGTDIQGRDVLVRIIYGARHSVLIGLGATLVAVLLGVSLGALAGVARGWIDQAVSRLVDVVAAFPEVLLALLMIAFTGRGTLNLILALGVAGLPKYARIIRGNVRLATASGYVEQAATFGVSRTRSLFRHVLPNALGALPVMVTIGFGGAIIGSSSLSFLGLGPQPPTAEWGLMLSESRAYLRQAWWTGVFPGLALTTIVIAATALGRQLQTAYERRNR</sequence>
<dbReference type="InterPro" id="IPR000515">
    <property type="entry name" value="MetI-like"/>
</dbReference>
<evidence type="ECO:0000256" key="3">
    <source>
        <dbReference type="ARBA" id="ARBA00022475"/>
    </source>
</evidence>
<keyword evidence="4 7" id="KW-0812">Transmembrane</keyword>
<comment type="subcellular location">
    <subcellularLocation>
        <location evidence="1 7">Cell membrane</location>
        <topology evidence="1 7">Multi-pass membrane protein</topology>
    </subcellularLocation>
</comment>
<dbReference type="RefSeq" id="WP_281145796.1">
    <property type="nucleotide sequence ID" value="NZ_CP123967.1"/>
</dbReference>
<feature type="transmembrane region" description="Helical" evidence="7">
    <location>
        <begin position="28"/>
        <end position="48"/>
    </location>
</feature>